<evidence type="ECO:0000256" key="8">
    <source>
        <dbReference type="RuleBase" id="RU363067"/>
    </source>
</evidence>
<dbReference type="Pfam" id="PF01590">
    <property type="entry name" value="GAF"/>
    <property type="match status" value="1"/>
</dbReference>
<accession>A0A3P7EI49</accession>
<dbReference type="SUPFAM" id="SSF109604">
    <property type="entry name" value="HD-domain/PDEase-like"/>
    <property type="match status" value="1"/>
</dbReference>
<dbReference type="PRINTS" id="PR00387">
    <property type="entry name" value="PDIESTERASE1"/>
</dbReference>
<proteinExistence type="inferred from homology"/>
<dbReference type="InterPro" id="IPR023088">
    <property type="entry name" value="PDEase"/>
</dbReference>
<dbReference type="SUPFAM" id="SSF55781">
    <property type="entry name" value="GAF domain-like"/>
    <property type="match status" value="1"/>
</dbReference>
<dbReference type="OMA" id="NECHALC"/>
<reference evidence="10 11" key="1">
    <citation type="submission" date="2018-11" db="EMBL/GenBank/DDBJ databases">
        <authorList>
            <consortium name="Pathogen Informatics"/>
        </authorList>
    </citation>
    <scope>NUCLEOTIDE SEQUENCE [LARGE SCALE GENOMIC DNA]</scope>
</reference>
<dbReference type="EMBL" id="UYWW01012389">
    <property type="protein sequence ID" value="VDM20863.1"/>
    <property type="molecule type" value="Genomic_DNA"/>
</dbReference>
<dbReference type="InParanoid" id="A0A3P7EI49"/>
<protein>
    <recommendedName>
        <fullName evidence="8">Phosphodiesterase</fullName>
        <ecNumber evidence="8">3.1.4.-</ecNumber>
    </recommendedName>
</protein>
<name>A0A3P7EI49_WUCBA</name>
<feature type="binding site" evidence="6">
    <location>
        <position position="549"/>
    </location>
    <ligand>
        <name>AMP</name>
        <dbReference type="ChEBI" id="CHEBI:456215"/>
    </ligand>
</feature>
<dbReference type="FunFam" id="3.30.450.40:FF:000005">
    <property type="entry name" value="Phosphodiesterase"/>
    <property type="match status" value="1"/>
</dbReference>
<dbReference type="InterPro" id="IPR036971">
    <property type="entry name" value="PDEase_catalytic_dom_sf"/>
</dbReference>
<feature type="binding site" evidence="7">
    <location>
        <position position="466"/>
    </location>
    <ligand>
        <name>Zn(2+)</name>
        <dbReference type="ChEBI" id="CHEBI:29105"/>
        <label>2</label>
    </ligand>
</feature>
<sequence>MESREERIIAYLNSHPKFLEHYATGPNVTNEVFHRWCSRRNMRVKKEALKGMNGPWMADDLSSFHNLLISGGDNLPLILYELGHACAQLTHNELFDVTMYSENNAYFIDRIGTSVQLKEMTKEKRLPVYTKKVKDYSGVLLGEIHFYRPLTEQHHISINILCTWGSALIYYAQDILSMDAVIKKVMNFAQKLTNADRSSLFLVDHRRKELYARIFDVGTQEDEQIKINEDGNEEIRFPANKGISGYVAMTGQVLNIENAYEDPRFNKDIDQKTGYRTRNILCMPVFIRKSVIGVVEMINKADGPFTKQDQNSFETFAVYCGLALHHAKLYNQIRRSEQKYRVALEVLAYHSVCNKEEVKKLKSVKIDDEIKKLDRFEFNGLQLSELEKPVYAIYMFRKLFKGKFNYDEDDLIRFVLTVRKNYRQVVYHNWLHGWTVAQAMYCLLRTTTIFNLKQSLALYIACLCHDLDHRGKNNAYMKSMSSPLASIYSTSVMEHHHFNQTVIILQQVFLFFFQFSLSKERIPMKSLEINQLSISFRFLMKAILMTGCDVIAASKPWPVHTEVVKTIFEEFYEQGDEERKNGQDPIAMMDRKKVNELPQMQVTFMKYICIPCYELIVTTIPECQQLLDRCLYNMKKWQELADEQKGETEGRVI</sequence>
<evidence type="ECO:0000256" key="2">
    <source>
        <dbReference type="ARBA" id="ARBA00022535"/>
    </source>
</evidence>
<evidence type="ECO:0000313" key="11">
    <source>
        <dbReference type="Proteomes" id="UP000270924"/>
    </source>
</evidence>
<evidence type="ECO:0000256" key="4">
    <source>
        <dbReference type="ARBA" id="ARBA00022801"/>
    </source>
</evidence>
<feature type="domain" description="PDEase" evidence="9">
    <location>
        <begin position="353"/>
        <end position="644"/>
    </location>
</feature>
<feature type="active site" description="Proton donor" evidence="5">
    <location>
        <position position="428"/>
    </location>
</feature>
<keyword evidence="3 7" id="KW-0479">Metal-binding</keyword>
<dbReference type="InterPro" id="IPR002073">
    <property type="entry name" value="PDEase_catalytic_dom"/>
</dbReference>
<comment type="similarity">
    <text evidence="1 8">Belongs to the cyclic nucleotide phosphodiesterase family.</text>
</comment>
<feature type="binding site" evidence="7">
    <location>
        <position position="466"/>
    </location>
    <ligand>
        <name>Zn(2+)</name>
        <dbReference type="ChEBI" id="CHEBI:29105"/>
        <label>1</label>
    </ligand>
</feature>
<dbReference type="CDD" id="cd00077">
    <property type="entry name" value="HDc"/>
    <property type="match status" value="1"/>
</dbReference>
<evidence type="ECO:0000259" key="9">
    <source>
        <dbReference type="PROSITE" id="PS51845"/>
    </source>
</evidence>
<dbReference type="InterPro" id="IPR003607">
    <property type="entry name" value="HD/PDEase_dom"/>
</dbReference>
<dbReference type="SMART" id="SM00065">
    <property type="entry name" value="GAF"/>
    <property type="match status" value="1"/>
</dbReference>
<dbReference type="Pfam" id="PF00233">
    <property type="entry name" value="PDEase_I"/>
    <property type="match status" value="2"/>
</dbReference>
<dbReference type="GO" id="GO:0004114">
    <property type="term" value="F:3',5'-cyclic-nucleotide phosphodiesterase activity"/>
    <property type="evidence" value="ECO:0007669"/>
    <property type="project" value="InterPro"/>
</dbReference>
<evidence type="ECO:0000313" key="10">
    <source>
        <dbReference type="EMBL" id="VDM20863.1"/>
    </source>
</evidence>
<evidence type="ECO:0000256" key="6">
    <source>
        <dbReference type="PIRSR" id="PIRSR623088-2"/>
    </source>
</evidence>
<evidence type="ECO:0000256" key="7">
    <source>
        <dbReference type="PIRSR" id="PIRSR623088-3"/>
    </source>
</evidence>
<dbReference type="PROSITE" id="PS00126">
    <property type="entry name" value="PDEASE_I_1"/>
    <property type="match status" value="1"/>
</dbReference>
<comment type="cofactor">
    <cofactor evidence="8">
        <name>a divalent metal cation</name>
        <dbReference type="ChEBI" id="CHEBI:60240"/>
    </cofactor>
    <text evidence="8">Binds 2 divalent metal cations per subunit. Site 1 may preferentially bind zinc ions, while site 2 has a preference for magnesium and/or manganese ions.</text>
</comment>
<feature type="binding site" evidence="7">
    <location>
        <position position="465"/>
    </location>
    <ligand>
        <name>Zn(2+)</name>
        <dbReference type="ChEBI" id="CHEBI:29105"/>
        <label>1</label>
    </ligand>
</feature>
<keyword evidence="11" id="KW-1185">Reference proteome</keyword>
<organism evidence="10 11">
    <name type="scientific">Wuchereria bancrofti</name>
    <dbReference type="NCBI Taxonomy" id="6293"/>
    <lineage>
        <taxon>Eukaryota</taxon>
        <taxon>Metazoa</taxon>
        <taxon>Ecdysozoa</taxon>
        <taxon>Nematoda</taxon>
        <taxon>Chromadorea</taxon>
        <taxon>Rhabditida</taxon>
        <taxon>Spirurina</taxon>
        <taxon>Spiruromorpha</taxon>
        <taxon>Filarioidea</taxon>
        <taxon>Onchocercidae</taxon>
        <taxon>Wuchereria</taxon>
    </lineage>
</organism>
<feature type="binding site" evidence="6">
    <location>
        <begin position="428"/>
        <end position="432"/>
    </location>
    <ligand>
        <name>AMP</name>
        <dbReference type="ChEBI" id="CHEBI:456215"/>
    </ligand>
</feature>
<dbReference type="GO" id="GO:0007165">
    <property type="term" value="P:signal transduction"/>
    <property type="evidence" value="ECO:0007669"/>
    <property type="project" value="InterPro"/>
</dbReference>
<feature type="binding site" evidence="7">
    <location>
        <position position="432"/>
    </location>
    <ligand>
        <name>Zn(2+)</name>
        <dbReference type="ChEBI" id="CHEBI:29105"/>
        <label>1</label>
    </ligand>
</feature>
<feature type="binding site" evidence="6">
    <location>
        <position position="466"/>
    </location>
    <ligand>
        <name>AMP</name>
        <dbReference type="ChEBI" id="CHEBI:456215"/>
    </ligand>
</feature>
<dbReference type="InterPro" id="IPR029016">
    <property type="entry name" value="GAF-like_dom_sf"/>
</dbReference>
<feature type="binding site" evidence="7">
    <location>
        <position position="549"/>
    </location>
    <ligand>
        <name>Zn(2+)</name>
        <dbReference type="ChEBI" id="CHEBI:29105"/>
        <label>1</label>
    </ligand>
</feature>
<evidence type="ECO:0000256" key="3">
    <source>
        <dbReference type="ARBA" id="ARBA00022723"/>
    </source>
</evidence>
<dbReference type="Gene3D" id="3.30.450.40">
    <property type="match status" value="1"/>
</dbReference>
<dbReference type="Proteomes" id="UP000270924">
    <property type="component" value="Unassembled WGS sequence"/>
</dbReference>
<dbReference type="GO" id="GO:0046872">
    <property type="term" value="F:metal ion binding"/>
    <property type="evidence" value="ECO:0007669"/>
    <property type="project" value="UniProtKB-KW"/>
</dbReference>
<dbReference type="OrthoDB" id="295473at2759"/>
<evidence type="ECO:0000256" key="1">
    <source>
        <dbReference type="ARBA" id="ARBA00007648"/>
    </source>
</evidence>
<gene>
    <name evidence="10" type="ORF">WBA_LOCUS11571</name>
</gene>
<dbReference type="PANTHER" id="PTHR11347">
    <property type="entry name" value="CYCLIC NUCLEOTIDE PHOSPHODIESTERASE"/>
    <property type="match status" value="1"/>
</dbReference>
<feature type="binding site" evidence="6">
    <location>
        <position position="601"/>
    </location>
    <ligand>
        <name>AMP</name>
        <dbReference type="ChEBI" id="CHEBI:456215"/>
    </ligand>
</feature>
<dbReference type="PROSITE" id="PS51845">
    <property type="entry name" value="PDEASE_I_2"/>
    <property type="match status" value="1"/>
</dbReference>
<evidence type="ECO:0000256" key="5">
    <source>
        <dbReference type="PIRSR" id="PIRSR623088-1"/>
    </source>
</evidence>
<dbReference type="InterPro" id="IPR003018">
    <property type="entry name" value="GAF"/>
</dbReference>
<dbReference type="EC" id="3.1.4.-" evidence="8"/>
<dbReference type="SMART" id="SM00471">
    <property type="entry name" value="HDc"/>
    <property type="match status" value="1"/>
</dbReference>
<keyword evidence="2" id="KW-0140">cGMP</keyword>
<dbReference type="FunCoup" id="A0A3P7EI49">
    <property type="interactions" value="445"/>
</dbReference>
<dbReference type="AlphaFoldDB" id="A0A3P7EI49"/>
<keyword evidence="4 8" id="KW-0378">Hydrolase</keyword>
<dbReference type="InterPro" id="IPR023174">
    <property type="entry name" value="PDEase_CS"/>
</dbReference>
<dbReference type="Gene3D" id="1.10.1300.10">
    <property type="entry name" value="3'5'-cyclic nucleotide phosphodiesterase, catalytic domain"/>
    <property type="match status" value="2"/>
</dbReference>